<comment type="caution">
    <text evidence="1">The sequence shown here is derived from an EMBL/GenBank/DDBJ whole genome shotgun (WGS) entry which is preliminary data.</text>
</comment>
<accession>A0ABT4FTD7</accession>
<dbReference type="EMBL" id="JAMDMM010000005">
    <property type="protein sequence ID" value="MCY9605968.1"/>
    <property type="molecule type" value="Genomic_DNA"/>
</dbReference>
<evidence type="ECO:0000313" key="2">
    <source>
        <dbReference type="Proteomes" id="UP001209276"/>
    </source>
</evidence>
<keyword evidence="2" id="KW-1185">Reference proteome</keyword>
<evidence type="ECO:0000313" key="1">
    <source>
        <dbReference type="EMBL" id="MCY9605968.1"/>
    </source>
</evidence>
<organism evidence="1 2">
    <name type="scientific">Paenibacillus thiaminolyticus</name>
    <name type="common">Bacillus thiaminolyticus</name>
    <dbReference type="NCBI Taxonomy" id="49283"/>
    <lineage>
        <taxon>Bacteria</taxon>
        <taxon>Bacillati</taxon>
        <taxon>Bacillota</taxon>
        <taxon>Bacilli</taxon>
        <taxon>Bacillales</taxon>
        <taxon>Paenibacillaceae</taxon>
        <taxon>Paenibacillus</taxon>
    </lineage>
</organism>
<gene>
    <name evidence="1" type="ORF">M5W83_02090</name>
</gene>
<reference evidence="1 2" key="1">
    <citation type="submission" date="2022-05" db="EMBL/GenBank/DDBJ databases">
        <title>Genome Sequencing of Bee-Associated Microbes.</title>
        <authorList>
            <person name="Dunlap C."/>
        </authorList>
    </citation>
    <scope>NUCLEOTIDE SEQUENCE [LARGE SCALE GENOMIC DNA]</scope>
    <source>
        <strain evidence="1 2">NRRL B-14613</strain>
    </source>
</reference>
<name>A0ABT4FTD7_PANTH</name>
<sequence>MTAVIGCFSDKMKCWPDYDRNAERRTELLSEENKDLDRKIKYFLSA</sequence>
<proteinExistence type="predicted"/>
<protein>
    <submittedName>
        <fullName evidence="1">Uncharacterized protein</fullName>
    </submittedName>
</protein>
<dbReference type="Proteomes" id="UP001209276">
    <property type="component" value="Unassembled WGS sequence"/>
</dbReference>
<dbReference type="GeneID" id="77000052"/>
<dbReference type="RefSeq" id="WP_164776349.1">
    <property type="nucleotide sequence ID" value="NZ_CABMNB010000047.1"/>
</dbReference>